<keyword evidence="4" id="KW-1185">Reference proteome</keyword>
<evidence type="ECO:0008006" key="5">
    <source>
        <dbReference type="Google" id="ProtNLM"/>
    </source>
</evidence>
<feature type="signal peptide" evidence="2">
    <location>
        <begin position="1"/>
        <end position="22"/>
    </location>
</feature>
<evidence type="ECO:0000256" key="1">
    <source>
        <dbReference type="SAM" id="MobiDB-lite"/>
    </source>
</evidence>
<dbReference type="EMBL" id="BPQR01000042">
    <property type="protein sequence ID" value="GJE07188.1"/>
    <property type="molecule type" value="Genomic_DNA"/>
</dbReference>
<dbReference type="Proteomes" id="UP001055102">
    <property type="component" value="Unassembled WGS sequence"/>
</dbReference>
<gene>
    <name evidence="3" type="ORF">AOPFMNJM_2513</name>
</gene>
<comment type="caution">
    <text evidence="3">The sequence shown here is derived from an EMBL/GenBank/DDBJ whole genome shotgun (WGS) entry which is preliminary data.</text>
</comment>
<protein>
    <recommendedName>
        <fullName evidence="5">Photosystem reaction center subunit H</fullName>
    </recommendedName>
</protein>
<reference evidence="3" key="1">
    <citation type="journal article" date="2021" name="Front. Microbiol.">
        <title>Comprehensive Comparative Genomics and Phenotyping of Methylobacterium Species.</title>
        <authorList>
            <person name="Alessa O."/>
            <person name="Ogura Y."/>
            <person name="Fujitani Y."/>
            <person name="Takami H."/>
            <person name="Hayashi T."/>
            <person name="Sahin N."/>
            <person name="Tani A."/>
        </authorList>
    </citation>
    <scope>NUCLEOTIDE SEQUENCE</scope>
    <source>
        <strain evidence="3">LMG 23639</strain>
    </source>
</reference>
<reference evidence="3" key="2">
    <citation type="submission" date="2021-08" db="EMBL/GenBank/DDBJ databases">
        <authorList>
            <person name="Tani A."/>
            <person name="Ola A."/>
            <person name="Ogura Y."/>
            <person name="Katsura K."/>
            <person name="Hayashi T."/>
        </authorList>
    </citation>
    <scope>NUCLEOTIDE SEQUENCE</scope>
    <source>
        <strain evidence="3">LMG 23639</strain>
    </source>
</reference>
<evidence type="ECO:0000313" key="3">
    <source>
        <dbReference type="EMBL" id="GJE07188.1"/>
    </source>
</evidence>
<dbReference type="RefSeq" id="WP_238276241.1">
    <property type="nucleotide sequence ID" value="NZ_BPQR01000042.1"/>
</dbReference>
<organism evidence="3 4">
    <name type="scientific">Methylobacterium jeotgali</name>
    <dbReference type="NCBI Taxonomy" id="381630"/>
    <lineage>
        <taxon>Bacteria</taxon>
        <taxon>Pseudomonadati</taxon>
        <taxon>Pseudomonadota</taxon>
        <taxon>Alphaproteobacteria</taxon>
        <taxon>Hyphomicrobiales</taxon>
        <taxon>Methylobacteriaceae</taxon>
        <taxon>Methylobacterium</taxon>
    </lineage>
</organism>
<feature type="region of interest" description="Disordered" evidence="1">
    <location>
        <begin position="23"/>
        <end position="52"/>
    </location>
</feature>
<accession>A0ABQ4SZ30</accession>
<sequence>MTAPRMLAAACCLIAGLTAAAAQEPAREPSKAPETSTAAPSAPPGGEITGPRNNAAKIAGLVGFVNVSCDALKGDTDRFKAVVSGMGVDPKDLESGELLLRARSYLEAYRKDVPANCKRAADLFGKDGSVVPGLVVPR</sequence>
<feature type="compositionally biased region" description="Low complexity" evidence="1">
    <location>
        <begin position="32"/>
        <end position="46"/>
    </location>
</feature>
<name>A0ABQ4SZ30_9HYPH</name>
<keyword evidence="2" id="KW-0732">Signal</keyword>
<evidence type="ECO:0000256" key="2">
    <source>
        <dbReference type="SAM" id="SignalP"/>
    </source>
</evidence>
<evidence type="ECO:0000313" key="4">
    <source>
        <dbReference type="Proteomes" id="UP001055102"/>
    </source>
</evidence>
<feature type="chain" id="PRO_5045436493" description="Photosystem reaction center subunit H" evidence="2">
    <location>
        <begin position="23"/>
        <end position="138"/>
    </location>
</feature>
<proteinExistence type="predicted"/>